<dbReference type="EMBL" id="BKCJ011173660">
    <property type="protein sequence ID" value="GFC98692.1"/>
    <property type="molecule type" value="Genomic_DNA"/>
</dbReference>
<comment type="caution">
    <text evidence="1">The sequence shown here is derived from an EMBL/GenBank/DDBJ whole genome shotgun (WGS) entry which is preliminary data.</text>
</comment>
<accession>A0A699SMC1</accession>
<reference evidence="1" key="1">
    <citation type="journal article" date="2019" name="Sci. Rep.">
        <title>Draft genome of Tanacetum cinerariifolium, the natural source of mosquito coil.</title>
        <authorList>
            <person name="Yamashiro T."/>
            <person name="Shiraishi A."/>
            <person name="Satake H."/>
            <person name="Nakayama K."/>
        </authorList>
    </citation>
    <scope>NUCLEOTIDE SEQUENCE</scope>
</reference>
<protein>
    <submittedName>
        <fullName evidence="1">Uncharacterized protein</fullName>
    </submittedName>
</protein>
<dbReference type="AlphaFoldDB" id="A0A699SMC1"/>
<proteinExistence type="predicted"/>
<organism evidence="1">
    <name type="scientific">Tanacetum cinerariifolium</name>
    <name type="common">Dalmatian daisy</name>
    <name type="synonym">Chrysanthemum cinerariifolium</name>
    <dbReference type="NCBI Taxonomy" id="118510"/>
    <lineage>
        <taxon>Eukaryota</taxon>
        <taxon>Viridiplantae</taxon>
        <taxon>Streptophyta</taxon>
        <taxon>Embryophyta</taxon>
        <taxon>Tracheophyta</taxon>
        <taxon>Spermatophyta</taxon>
        <taxon>Magnoliopsida</taxon>
        <taxon>eudicotyledons</taxon>
        <taxon>Gunneridae</taxon>
        <taxon>Pentapetalae</taxon>
        <taxon>asterids</taxon>
        <taxon>campanulids</taxon>
        <taxon>Asterales</taxon>
        <taxon>Asteraceae</taxon>
        <taxon>Asteroideae</taxon>
        <taxon>Anthemideae</taxon>
        <taxon>Anthemidinae</taxon>
        <taxon>Tanacetum</taxon>
    </lineage>
</organism>
<name>A0A699SMC1_TANCI</name>
<gene>
    <name evidence="1" type="ORF">Tci_870662</name>
</gene>
<evidence type="ECO:0000313" key="1">
    <source>
        <dbReference type="EMBL" id="GFC98692.1"/>
    </source>
</evidence>
<sequence>MNSLPQAWTGCLLKGWMIVSAPDSTQIEQSDFTNPLLTLVQPLPGLVCAQTVLSFPCHSTATGGKRLSEEEDCGQVA</sequence>
<feature type="non-terminal residue" evidence="1">
    <location>
        <position position="77"/>
    </location>
</feature>